<sequence>MDKYWVWLSSVPEITPEAFDRLIEACGSARGVWQARESSLSQLLAPRMRQSLLEARTKEWAFRLFESLERLGIACITRLDEAYPSSLKEIYDPPATLFVRGNPDLDFSRALAVVGTRRPTRDGARAARELSAAIAAHGVAIVSGLAMGIDAMAHRGALDAGGRAVAVLPGGPDNILPRENCALAQEILDSGGSLVSERPPGARVYASSYPARNRIISGLCPAALIVEAGRKSGAMITASLALEQSREVFAVPGSIYSDACKGSNSLIADGAAPALDEWCVLEPMGWATKPGAKAQAEAPVALSEEELRVVQPLRNEIFNTEELAEITKISWERLNYLLTTLELRGIIIKVAGGGYRAIR</sequence>
<dbReference type="EMBL" id="DVJN01000072">
    <property type="protein sequence ID" value="HIS92083.1"/>
    <property type="molecule type" value="Genomic_DNA"/>
</dbReference>
<proteinExistence type="inferred from homology"/>
<dbReference type="InterPro" id="IPR057666">
    <property type="entry name" value="DrpA_SLOG"/>
</dbReference>
<dbReference type="Proteomes" id="UP000824140">
    <property type="component" value="Unassembled WGS sequence"/>
</dbReference>
<dbReference type="Pfam" id="PF17782">
    <property type="entry name" value="WHD_DprA"/>
    <property type="match status" value="1"/>
</dbReference>
<evidence type="ECO:0000259" key="3">
    <source>
        <dbReference type="Pfam" id="PF17782"/>
    </source>
</evidence>
<dbReference type="NCBIfam" id="TIGR00732">
    <property type="entry name" value="dprA"/>
    <property type="match status" value="1"/>
</dbReference>
<dbReference type="InterPro" id="IPR036388">
    <property type="entry name" value="WH-like_DNA-bd_sf"/>
</dbReference>
<comment type="similarity">
    <text evidence="1">Belongs to the DprA/Smf family.</text>
</comment>
<evidence type="ECO:0000259" key="2">
    <source>
        <dbReference type="Pfam" id="PF02481"/>
    </source>
</evidence>
<dbReference type="PANTHER" id="PTHR43022">
    <property type="entry name" value="PROTEIN SMF"/>
    <property type="match status" value="1"/>
</dbReference>
<feature type="domain" description="Smf/DprA SLOG" evidence="2">
    <location>
        <begin position="75"/>
        <end position="274"/>
    </location>
</feature>
<organism evidence="4 5">
    <name type="scientific">Candidatus Alectryocaccomicrobium excrementavium</name>
    <dbReference type="NCBI Taxonomy" id="2840668"/>
    <lineage>
        <taxon>Bacteria</taxon>
        <taxon>Bacillati</taxon>
        <taxon>Bacillota</taxon>
        <taxon>Clostridia</taxon>
        <taxon>Candidatus Alectryocaccomicrobium</taxon>
    </lineage>
</organism>
<gene>
    <name evidence="4" type="primary">dprA</name>
    <name evidence="4" type="ORF">IAA84_03610</name>
</gene>
<evidence type="ECO:0000313" key="4">
    <source>
        <dbReference type="EMBL" id="HIS92083.1"/>
    </source>
</evidence>
<dbReference type="SUPFAM" id="SSF102405">
    <property type="entry name" value="MCP/YpsA-like"/>
    <property type="match status" value="1"/>
</dbReference>
<dbReference type="GO" id="GO:0009294">
    <property type="term" value="P:DNA-mediated transformation"/>
    <property type="evidence" value="ECO:0007669"/>
    <property type="project" value="InterPro"/>
</dbReference>
<dbReference type="Pfam" id="PF02481">
    <property type="entry name" value="DNA_processg_A"/>
    <property type="match status" value="1"/>
</dbReference>
<reference evidence="4" key="2">
    <citation type="journal article" date="2021" name="PeerJ">
        <title>Extensive microbial diversity within the chicken gut microbiome revealed by metagenomics and culture.</title>
        <authorList>
            <person name="Gilroy R."/>
            <person name="Ravi A."/>
            <person name="Getino M."/>
            <person name="Pursley I."/>
            <person name="Horton D.L."/>
            <person name="Alikhan N.F."/>
            <person name="Baker D."/>
            <person name="Gharbi K."/>
            <person name="Hall N."/>
            <person name="Watson M."/>
            <person name="Adriaenssens E.M."/>
            <person name="Foster-Nyarko E."/>
            <person name="Jarju S."/>
            <person name="Secka A."/>
            <person name="Antonio M."/>
            <person name="Oren A."/>
            <person name="Chaudhuri R.R."/>
            <person name="La Ragione R."/>
            <person name="Hildebrand F."/>
            <person name="Pallen M.J."/>
        </authorList>
    </citation>
    <scope>NUCLEOTIDE SEQUENCE</scope>
    <source>
        <strain evidence="4">13766</strain>
    </source>
</reference>
<dbReference type="Gene3D" id="1.10.10.10">
    <property type="entry name" value="Winged helix-like DNA-binding domain superfamily/Winged helix DNA-binding domain"/>
    <property type="match status" value="1"/>
</dbReference>
<dbReference type="Gene3D" id="3.40.50.450">
    <property type="match status" value="1"/>
</dbReference>
<protein>
    <submittedName>
        <fullName evidence="4">DNA-protecting protein DprA</fullName>
    </submittedName>
</protein>
<reference evidence="4" key="1">
    <citation type="submission" date="2020-10" db="EMBL/GenBank/DDBJ databases">
        <authorList>
            <person name="Gilroy R."/>
        </authorList>
    </citation>
    <scope>NUCLEOTIDE SEQUENCE</scope>
    <source>
        <strain evidence="4">13766</strain>
    </source>
</reference>
<evidence type="ECO:0000256" key="1">
    <source>
        <dbReference type="ARBA" id="ARBA00006525"/>
    </source>
</evidence>
<dbReference type="InterPro" id="IPR003488">
    <property type="entry name" value="DprA"/>
</dbReference>
<name>A0A9D1K6P1_9FIRM</name>
<accession>A0A9D1K6P1</accession>
<dbReference type="PANTHER" id="PTHR43022:SF1">
    <property type="entry name" value="PROTEIN SMF"/>
    <property type="match status" value="1"/>
</dbReference>
<feature type="domain" description="DprA winged helix" evidence="3">
    <location>
        <begin position="294"/>
        <end position="353"/>
    </location>
</feature>
<dbReference type="AlphaFoldDB" id="A0A9D1K6P1"/>
<comment type="caution">
    <text evidence="4">The sequence shown here is derived from an EMBL/GenBank/DDBJ whole genome shotgun (WGS) entry which is preliminary data.</text>
</comment>
<dbReference type="InterPro" id="IPR041614">
    <property type="entry name" value="DprA_WH"/>
</dbReference>
<evidence type="ECO:0000313" key="5">
    <source>
        <dbReference type="Proteomes" id="UP000824140"/>
    </source>
</evidence>